<accession>A0A0F9JZY7</accession>
<dbReference type="AlphaFoldDB" id="A0A0F9JZY7"/>
<sequence length="65" mass="7142">MKIVVKQHTFIGTNMAPDYEYEVVALVNCTRPPIGAILSLSTIEDIVAGRFTEYTNGAADIEIIK</sequence>
<comment type="caution">
    <text evidence="1">The sequence shown here is derived from an EMBL/GenBank/DDBJ whole genome shotgun (WGS) entry which is preliminary data.</text>
</comment>
<proteinExistence type="predicted"/>
<protein>
    <submittedName>
        <fullName evidence="1">Uncharacterized protein</fullName>
    </submittedName>
</protein>
<gene>
    <name evidence="1" type="ORF">LCGC14_1391150</name>
</gene>
<reference evidence="1" key="1">
    <citation type="journal article" date="2015" name="Nature">
        <title>Complex archaea that bridge the gap between prokaryotes and eukaryotes.</title>
        <authorList>
            <person name="Spang A."/>
            <person name="Saw J.H."/>
            <person name="Jorgensen S.L."/>
            <person name="Zaremba-Niedzwiedzka K."/>
            <person name="Martijn J."/>
            <person name="Lind A.E."/>
            <person name="van Eijk R."/>
            <person name="Schleper C."/>
            <person name="Guy L."/>
            <person name="Ettema T.J."/>
        </authorList>
    </citation>
    <scope>NUCLEOTIDE SEQUENCE</scope>
</reference>
<organism evidence="1">
    <name type="scientific">marine sediment metagenome</name>
    <dbReference type="NCBI Taxonomy" id="412755"/>
    <lineage>
        <taxon>unclassified sequences</taxon>
        <taxon>metagenomes</taxon>
        <taxon>ecological metagenomes</taxon>
    </lineage>
</organism>
<name>A0A0F9JZY7_9ZZZZ</name>
<dbReference type="EMBL" id="LAZR01008992">
    <property type="protein sequence ID" value="KKM75349.1"/>
    <property type="molecule type" value="Genomic_DNA"/>
</dbReference>
<evidence type="ECO:0000313" key="1">
    <source>
        <dbReference type="EMBL" id="KKM75349.1"/>
    </source>
</evidence>